<dbReference type="Proteomes" id="UP000479710">
    <property type="component" value="Unassembled WGS sequence"/>
</dbReference>
<accession>A0A6G1EAA9</accession>
<reference evidence="1 2" key="1">
    <citation type="submission" date="2019-11" db="EMBL/GenBank/DDBJ databases">
        <title>Whole genome sequence of Oryza granulata.</title>
        <authorList>
            <person name="Li W."/>
        </authorList>
    </citation>
    <scope>NUCLEOTIDE SEQUENCE [LARGE SCALE GENOMIC DNA]</scope>
    <source>
        <strain evidence="2">cv. Menghai</strain>
        <tissue evidence="1">Leaf</tissue>
    </source>
</reference>
<organism evidence="1 2">
    <name type="scientific">Oryza meyeriana var. granulata</name>
    <dbReference type="NCBI Taxonomy" id="110450"/>
    <lineage>
        <taxon>Eukaryota</taxon>
        <taxon>Viridiplantae</taxon>
        <taxon>Streptophyta</taxon>
        <taxon>Embryophyta</taxon>
        <taxon>Tracheophyta</taxon>
        <taxon>Spermatophyta</taxon>
        <taxon>Magnoliopsida</taxon>
        <taxon>Liliopsida</taxon>
        <taxon>Poales</taxon>
        <taxon>Poaceae</taxon>
        <taxon>BOP clade</taxon>
        <taxon>Oryzoideae</taxon>
        <taxon>Oryzeae</taxon>
        <taxon>Oryzinae</taxon>
        <taxon>Oryza</taxon>
        <taxon>Oryza meyeriana</taxon>
    </lineage>
</organism>
<keyword evidence="2" id="KW-1185">Reference proteome</keyword>
<dbReference type="AlphaFoldDB" id="A0A6G1EAA9"/>
<protein>
    <submittedName>
        <fullName evidence="1">Uncharacterized protein</fullName>
    </submittedName>
</protein>
<dbReference type="OrthoDB" id="671858at2759"/>
<proteinExistence type="predicted"/>
<name>A0A6G1EAA9_9ORYZ</name>
<gene>
    <name evidence="1" type="ORF">E2562_016984</name>
</gene>
<dbReference type="EMBL" id="SPHZ02000004">
    <property type="protein sequence ID" value="KAF0921710.1"/>
    <property type="molecule type" value="Genomic_DNA"/>
</dbReference>
<dbReference type="PANTHER" id="PTHR34570:SF16">
    <property type="entry name" value="OS03G0593100 PROTEIN"/>
    <property type="match status" value="1"/>
</dbReference>
<evidence type="ECO:0000313" key="2">
    <source>
        <dbReference type="Proteomes" id="UP000479710"/>
    </source>
</evidence>
<sequence length="142" mass="15852">MGMQSNDGAVMFSSIALLQQRFRELERIKEEREERLIQMLAPRSDRSHGGAAAVVAATATATATASPREAPVKWFFHPELLYPCRPLRDMATATFLPVVPDTTDCEFKTFQLRSASLAVDLWPSKAYKHVSSEDDVDTSLHL</sequence>
<comment type="caution">
    <text evidence="1">The sequence shown here is derived from an EMBL/GenBank/DDBJ whole genome shotgun (WGS) entry which is preliminary data.</text>
</comment>
<dbReference type="PANTHER" id="PTHR34570">
    <property type="entry name" value="OS03G0593100 PROTEIN"/>
    <property type="match status" value="1"/>
</dbReference>
<evidence type="ECO:0000313" key="1">
    <source>
        <dbReference type="EMBL" id="KAF0921710.1"/>
    </source>
</evidence>